<protein>
    <submittedName>
        <fullName evidence="4">Gfo/Idh/MocA family protein</fullName>
    </submittedName>
</protein>
<sequence length="325" mass="35938">MKVAIVGCGTMGRIHAANLAKMPEAELVGAFDVQVAAAEHIAATYDTTAYDDFDTMMKETDPDIVCVLLQTPLHRDYVQQIADYGKHVFCEKPIALQAEEGRAMAMYCKAKGVRLCIGHVLRFFPNYQDMKRRVEGGEIGRVGVVHTKRVGPHPGAASAWYHDFEHSGGVIMDLMIHDIDFLRWTLGDVESVYTINYRNSELDYALVTLQFRNKTIANLEAGWGVPEAFRYGIELAGSKGLLRFDSNSAGSLHIKRQQTQTAGTAEVAVPQSPTYADPYYRELEHFIAAITHDTPLLITAEEACTNIEIVRAAIQSAATGLPIYL</sequence>
<dbReference type="Pfam" id="PF01408">
    <property type="entry name" value="GFO_IDH_MocA"/>
    <property type="match status" value="1"/>
</dbReference>
<dbReference type="InterPro" id="IPR000683">
    <property type="entry name" value="Gfo/Idh/MocA-like_OxRdtase_N"/>
</dbReference>
<dbReference type="Gene3D" id="3.30.360.10">
    <property type="entry name" value="Dihydrodipicolinate Reductase, domain 2"/>
    <property type="match status" value="1"/>
</dbReference>
<keyword evidence="5" id="KW-1185">Reference proteome</keyword>
<dbReference type="PANTHER" id="PTHR43377">
    <property type="entry name" value="BILIVERDIN REDUCTASE A"/>
    <property type="match status" value="1"/>
</dbReference>
<evidence type="ECO:0000259" key="2">
    <source>
        <dbReference type="Pfam" id="PF01408"/>
    </source>
</evidence>
<dbReference type="RefSeq" id="WP_347324329.1">
    <property type="nucleotide sequence ID" value="NZ_JBCGUH010000003.1"/>
</dbReference>
<dbReference type="SUPFAM" id="SSF55347">
    <property type="entry name" value="Glyceraldehyde-3-phosphate dehydrogenase-like, C-terminal domain"/>
    <property type="match status" value="1"/>
</dbReference>
<dbReference type="PANTHER" id="PTHR43377:SF1">
    <property type="entry name" value="BILIVERDIN REDUCTASE A"/>
    <property type="match status" value="1"/>
</dbReference>
<feature type="domain" description="Gfo/Idh/MocA-like oxidoreductase C-terminal" evidence="3">
    <location>
        <begin position="131"/>
        <end position="323"/>
    </location>
</feature>
<evidence type="ECO:0000259" key="3">
    <source>
        <dbReference type="Pfam" id="PF02894"/>
    </source>
</evidence>
<reference evidence="5" key="1">
    <citation type="journal article" date="2019" name="Int. J. Syst. Evol. Microbiol.">
        <title>The Global Catalogue of Microorganisms (GCM) 10K type strain sequencing project: providing services to taxonomists for standard genome sequencing and annotation.</title>
        <authorList>
            <consortium name="The Broad Institute Genomics Platform"/>
            <consortium name="The Broad Institute Genome Sequencing Center for Infectious Disease"/>
            <person name="Wu L."/>
            <person name="Ma J."/>
        </authorList>
    </citation>
    <scope>NUCLEOTIDE SEQUENCE [LARGE SCALE GENOMIC DNA]</scope>
    <source>
        <strain evidence="5">CCUG 54950</strain>
    </source>
</reference>
<dbReference type="Gene3D" id="3.40.50.720">
    <property type="entry name" value="NAD(P)-binding Rossmann-like Domain"/>
    <property type="match status" value="1"/>
</dbReference>
<dbReference type="InterPro" id="IPR051450">
    <property type="entry name" value="Gfo/Idh/MocA_Oxidoreductases"/>
</dbReference>
<evidence type="ECO:0000256" key="1">
    <source>
        <dbReference type="ARBA" id="ARBA00010928"/>
    </source>
</evidence>
<comment type="similarity">
    <text evidence="1">Belongs to the Gfo/Idh/MocA family.</text>
</comment>
<dbReference type="InterPro" id="IPR004104">
    <property type="entry name" value="Gfo/Idh/MocA-like_OxRdtase_C"/>
</dbReference>
<accession>A0ABW4REV4</accession>
<comment type="caution">
    <text evidence="4">The sequence shown here is derived from an EMBL/GenBank/DDBJ whole genome shotgun (WGS) entry which is preliminary data.</text>
</comment>
<feature type="domain" description="Gfo/Idh/MocA-like oxidoreductase N-terminal" evidence="2">
    <location>
        <begin position="1"/>
        <end position="119"/>
    </location>
</feature>
<dbReference type="Proteomes" id="UP001597233">
    <property type="component" value="Unassembled WGS sequence"/>
</dbReference>
<gene>
    <name evidence="4" type="ORF">ACFSC9_04015</name>
</gene>
<dbReference type="InterPro" id="IPR036291">
    <property type="entry name" value="NAD(P)-bd_dom_sf"/>
</dbReference>
<evidence type="ECO:0000313" key="4">
    <source>
        <dbReference type="EMBL" id="MFD1884680.1"/>
    </source>
</evidence>
<organism evidence="4 5">
    <name type="scientific">Paenibacillus wenxiniae</name>
    <dbReference type="NCBI Taxonomy" id="1636843"/>
    <lineage>
        <taxon>Bacteria</taxon>
        <taxon>Bacillati</taxon>
        <taxon>Bacillota</taxon>
        <taxon>Bacilli</taxon>
        <taxon>Bacillales</taxon>
        <taxon>Paenibacillaceae</taxon>
        <taxon>Paenibacillus</taxon>
    </lineage>
</organism>
<proteinExistence type="inferred from homology"/>
<dbReference type="Pfam" id="PF02894">
    <property type="entry name" value="GFO_IDH_MocA_C"/>
    <property type="match status" value="1"/>
</dbReference>
<name>A0ABW4REV4_9BACL</name>
<dbReference type="EMBL" id="JBHUEH010000010">
    <property type="protein sequence ID" value="MFD1884680.1"/>
    <property type="molecule type" value="Genomic_DNA"/>
</dbReference>
<evidence type="ECO:0000313" key="5">
    <source>
        <dbReference type="Proteomes" id="UP001597233"/>
    </source>
</evidence>
<dbReference type="SUPFAM" id="SSF51735">
    <property type="entry name" value="NAD(P)-binding Rossmann-fold domains"/>
    <property type="match status" value="1"/>
</dbReference>